<reference evidence="2 3" key="1">
    <citation type="journal article" date="2013" name="BMC Genomics">
        <title>Genomics-driven discovery of the pneumocandin biosynthetic gene cluster in the fungus Glarea lozoyensis.</title>
        <authorList>
            <person name="Chen L."/>
            <person name="Yue Q."/>
            <person name="Zhang X."/>
            <person name="Xiang M."/>
            <person name="Wang C."/>
            <person name="Li S."/>
            <person name="Che Y."/>
            <person name="Ortiz-Lopez F.J."/>
            <person name="Bills G.F."/>
            <person name="Liu X."/>
            <person name="An Z."/>
        </authorList>
    </citation>
    <scope>NUCLEOTIDE SEQUENCE [LARGE SCALE GENOMIC DNA]</scope>
    <source>
        <strain evidence="3">ATCC 20868 / MF5171</strain>
    </source>
</reference>
<protein>
    <recommendedName>
        <fullName evidence="4">F-box domain-containing protein</fullName>
    </recommendedName>
</protein>
<accession>S3E191</accession>
<dbReference type="KEGG" id="glz:GLAREA_07396"/>
<evidence type="ECO:0008006" key="4">
    <source>
        <dbReference type="Google" id="ProtNLM"/>
    </source>
</evidence>
<dbReference type="SUPFAM" id="SSF52047">
    <property type="entry name" value="RNI-like"/>
    <property type="match status" value="1"/>
</dbReference>
<dbReference type="EMBL" id="KE145359">
    <property type="protein sequence ID" value="EPE32263.1"/>
    <property type="molecule type" value="Genomic_DNA"/>
</dbReference>
<dbReference type="InterPro" id="IPR032675">
    <property type="entry name" value="LRR_dom_sf"/>
</dbReference>
<keyword evidence="3" id="KW-1185">Reference proteome</keyword>
<dbReference type="Proteomes" id="UP000016922">
    <property type="component" value="Unassembled WGS sequence"/>
</dbReference>
<name>S3E191_GLAL2</name>
<feature type="compositionally biased region" description="Basic and acidic residues" evidence="1">
    <location>
        <begin position="662"/>
        <end position="685"/>
    </location>
</feature>
<dbReference type="HOGENOM" id="CLU_359040_0_0_1"/>
<dbReference type="GeneID" id="19466449"/>
<feature type="compositionally biased region" description="Polar residues" evidence="1">
    <location>
        <begin position="479"/>
        <end position="490"/>
    </location>
</feature>
<dbReference type="AlphaFoldDB" id="S3E191"/>
<evidence type="ECO:0000313" key="3">
    <source>
        <dbReference type="Proteomes" id="UP000016922"/>
    </source>
</evidence>
<evidence type="ECO:0000313" key="2">
    <source>
        <dbReference type="EMBL" id="EPE32263.1"/>
    </source>
</evidence>
<feature type="compositionally biased region" description="Acidic residues" evidence="1">
    <location>
        <begin position="704"/>
        <end position="717"/>
    </location>
</feature>
<proteinExistence type="predicted"/>
<organism evidence="2 3">
    <name type="scientific">Glarea lozoyensis (strain ATCC 20868 / MF5171)</name>
    <dbReference type="NCBI Taxonomy" id="1116229"/>
    <lineage>
        <taxon>Eukaryota</taxon>
        <taxon>Fungi</taxon>
        <taxon>Dikarya</taxon>
        <taxon>Ascomycota</taxon>
        <taxon>Pezizomycotina</taxon>
        <taxon>Leotiomycetes</taxon>
        <taxon>Helotiales</taxon>
        <taxon>Helotiaceae</taxon>
        <taxon>Glarea</taxon>
    </lineage>
</organism>
<dbReference type="Gene3D" id="3.80.10.10">
    <property type="entry name" value="Ribonuclease Inhibitor"/>
    <property type="match status" value="1"/>
</dbReference>
<gene>
    <name evidence="2" type="ORF">GLAREA_07396</name>
</gene>
<sequence>MNYTTRDKSLEGKKVPWLSGLPPEVWTMIAQHIHNRRTQIALRHVCRTFNLLFASLTSEHLTVTFDKAVVPPLFYGDIPSATSHTKHLTIYLSDDELGLDDDRSWPPDATTEMASFVTRTVEAIPRLQSFSWWDQSYDDRFDLTSLVMRDPKLLDALHNHPTLERIWGNMASHLLKHIEEQHMPTSCFMPLAGFKNLTSLEMYNFHGPEDEVLPDLARTLRSCSKLNVLGLGMSCDSDVDYNDKILILWGELGFLERLCLEYSKLGEVEDRTSLMPLRLKTLRLGTFLSPYKPKASPTEENYLSKLVELEGLQKLHIWNGRYKYETVDVYERPAEIHWHLFDQCQSLQQLQITRLEDDVTEWISDKAEALEDLVITERYVGGWEGYRNASQLNLTKLTGLYISDDTNSYYVTTVPSETDSDRDSWESVESDYGYDQFQADFGPEAEAAWIEENNRVTEENYAEDDSEFSEATISEFHPETTSESGSSDVQSENHSEIISESGTELSESPDFIEISKRSHFSILDYLPDKGIHLEKLGLAIQFETQWIQLSKRLLQMRNLVHIRIMARYLGRFPPPSASYWPGVTYSKDIALRYARDMHSICPSLQYIQIKHYLWQVVPHDWSSCHKKGCAIEHDFVEIDADELAQVELFSYAMFPELSGLLGRDHPEREPTETDWKPYLDEDKSFKGPPWEFGNSNRDNTNDENPSEEEYSDDADSGVDTELQQMICVGEPPMHVMPDPKHSKGGMAEFATYLDEQPDLYPNDLLGRLYALDRESTTRRT</sequence>
<evidence type="ECO:0000256" key="1">
    <source>
        <dbReference type="SAM" id="MobiDB-lite"/>
    </source>
</evidence>
<dbReference type="RefSeq" id="XP_008080275.1">
    <property type="nucleotide sequence ID" value="XM_008082084.1"/>
</dbReference>
<dbReference type="OrthoDB" id="3541994at2759"/>
<feature type="region of interest" description="Disordered" evidence="1">
    <location>
        <begin position="476"/>
        <end position="506"/>
    </location>
</feature>
<feature type="region of interest" description="Disordered" evidence="1">
    <location>
        <begin position="662"/>
        <end position="717"/>
    </location>
</feature>